<dbReference type="PANTHER" id="PTHR46797:SF1">
    <property type="entry name" value="METHYLPHOSPHONATE SYNTHASE"/>
    <property type="match status" value="1"/>
</dbReference>
<keyword evidence="2" id="KW-1133">Transmembrane helix</keyword>
<feature type="transmembrane region" description="Helical" evidence="2">
    <location>
        <begin position="122"/>
        <end position="142"/>
    </location>
</feature>
<dbReference type="InterPro" id="IPR050807">
    <property type="entry name" value="TransReg_Diox_bact_type"/>
</dbReference>
<protein>
    <submittedName>
        <fullName evidence="4">Helix-turn-helix transcriptional regulator</fullName>
    </submittedName>
</protein>
<dbReference type="InterPro" id="IPR001387">
    <property type="entry name" value="Cro/C1-type_HTH"/>
</dbReference>
<keyword evidence="5" id="KW-1185">Reference proteome</keyword>
<dbReference type="GO" id="GO:0003700">
    <property type="term" value="F:DNA-binding transcription factor activity"/>
    <property type="evidence" value="ECO:0007669"/>
    <property type="project" value="TreeGrafter"/>
</dbReference>
<evidence type="ECO:0000313" key="5">
    <source>
        <dbReference type="Proteomes" id="UP000662783"/>
    </source>
</evidence>
<organism evidence="4 5">
    <name type="scientific">Fulvivirga lutea</name>
    <dbReference type="NCBI Taxonomy" id="2810512"/>
    <lineage>
        <taxon>Bacteria</taxon>
        <taxon>Pseudomonadati</taxon>
        <taxon>Bacteroidota</taxon>
        <taxon>Cytophagia</taxon>
        <taxon>Cytophagales</taxon>
        <taxon>Fulvivirgaceae</taxon>
        <taxon>Fulvivirga</taxon>
    </lineage>
</organism>
<dbReference type="Proteomes" id="UP000662783">
    <property type="component" value="Chromosome"/>
</dbReference>
<keyword evidence="1" id="KW-0238">DNA-binding</keyword>
<name>A0A974WJT3_9BACT</name>
<evidence type="ECO:0000313" key="4">
    <source>
        <dbReference type="EMBL" id="QSE98512.1"/>
    </source>
</evidence>
<dbReference type="GO" id="GO:0003677">
    <property type="term" value="F:DNA binding"/>
    <property type="evidence" value="ECO:0007669"/>
    <property type="project" value="UniProtKB-KW"/>
</dbReference>
<dbReference type="RefSeq" id="WP_205723026.1">
    <property type="nucleotide sequence ID" value="NZ_CP070608.1"/>
</dbReference>
<feature type="transmembrane region" description="Helical" evidence="2">
    <location>
        <begin position="163"/>
        <end position="184"/>
    </location>
</feature>
<accession>A0A974WJT3</accession>
<feature type="transmembrane region" description="Helical" evidence="2">
    <location>
        <begin position="190"/>
        <end position="212"/>
    </location>
</feature>
<reference evidence="4" key="1">
    <citation type="submission" date="2021-02" db="EMBL/GenBank/DDBJ databases">
        <title>Fulvivirga sp. S481 isolated from sea water.</title>
        <authorList>
            <person name="Bae S.S."/>
            <person name="Baek K."/>
        </authorList>
    </citation>
    <scope>NUCLEOTIDE SEQUENCE</scope>
    <source>
        <strain evidence="4">S481</strain>
    </source>
</reference>
<evidence type="ECO:0000256" key="1">
    <source>
        <dbReference type="ARBA" id="ARBA00023125"/>
    </source>
</evidence>
<dbReference type="AlphaFoldDB" id="A0A974WJT3"/>
<dbReference type="PROSITE" id="PS50943">
    <property type="entry name" value="HTH_CROC1"/>
    <property type="match status" value="1"/>
</dbReference>
<proteinExistence type="predicted"/>
<feature type="transmembrane region" description="Helical" evidence="2">
    <location>
        <begin position="243"/>
        <end position="261"/>
    </location>
</feature>
<dbReference type="GO" id="GO:0005829">
    <property type="term" value="C:cytosol"/>
    <property type="evidence" value="ECO:0007669"/>
    <property type="project" value="TreeGrafter"/>
</dbReference>
<dbReference type="SMART" id="SM00530">
    <property type="entry name" value="HTH_XRE"/>
    <property type="match status" value="1"/>
</dbReference>
<keyword evidence="2" id="KW-0812">Transmembrane</keyword>
<dbReference type="SUPFAM" id="SSF47413">
    <property type="entry name" value="lambda repressor-like DNA-binding domains"/>
    <property type="match status" value="1"/>
</dbReference>
<feature type="transmembrane region" description="Helical" evidence="2">
    <location>
        <begin position="219"/>
        <end position="237"/>
    </location>
</feature>
<evidence type="ECO:0000259" key="3">
    <source>
        <dbReference type="PROSITE" id="PS50943"/>
    </source>
</evidence>
<keyword evidence="2" id="KW-0472">Membrane</keyword>
<dbReference type="InterPro" id="IPR010982">
    <property type="entry name" value="Lambda_DNA-bd_dom_sf"/>
</dbReference>
<feature type="transmembrane region" description="Helical" evidence="2">
    <location>
        <begin position="94"/>
        <end position="116"/>
    </location>
</feature>
<dbReference type="EMBL" id="CP070608">
    <property type="protein sequence ID" value="QSE98512.1"/>
    <property type="molecule type" value="Genomic_DNA"/>
</dbReference>
<sequence>MKQPELGKKIADLRKEQNLTQDELVEKCNVNVRTLQRIEAGEVTPRPSTLRIIVEALGQDFKQTFGQDDKAGFWQMLFVSQLTENQTKSILQPAWIAGLIYFALGIVEAAASYLLTNDYMSISQQIFVAATKLGVLASYFFFMRGFVALGKLFDNYLLKISSYLMVACYIILIAFDIYHVIAPFDETHYIIIQSTAAVTFGALGIILGVGFIRLRPAAGGIAIVAGIFELIIAVFFLTVVGSFLALLLLIPAVIIEVVILYKMSEQLSVN</sequence>
<dbReference type="KEGG" id="fuv:JR347_05375"/>
<dbReference type="CDD" id="cd00093">
    <property type="entry name" value="HTH_XRE"/>
    <property type="match status" value="1"/>
</dbReference>
<dbReference type="Gene3D" id="1.10.260.40">
    <property type="entry name" value="lambda repressor-like DNA-binding domains"/>
    <property type="match status" value="1"/>
</dbReference>
<gene>
    <name evidence="4" type="ORF">JR347_05375</name>
</gene>
<evidence type="ECO:0000256" key="2">
    <source>
        <dbReference type="SAM" id="Phobius"/>
    </source>
</evidence>
<dbReference type="PANTHER" id="PTHR46797">
    <property type="entry name" value="HTH-TYPE TRANSCRIPTIONAL REGULATOR"/>
    <property type="match status" value="1"/>
</dbReference>
<dbReference type="Pfam" id="PF01381">
    <property type="entry name" value="HTH_3"/>
    <property type="match status" value="1"/>
</dbReference>
<feature type="domain" description="HTH cro/C1-type" evidence="3">
    <location>
        <begin position="10"/>
        <end position="65"/>
    </location>
</feature>